<dbReference type="HOGENOM" id="CLU_029393_5_0_9"/>
<dbReference type="Proteomes" id="UP000013520">
    <property type="component" value="Chromosome"/>
</dbReference>
<name>R4KF52_9FIRM</name>
<gene>
    <name evidence="5" type="ORF">Desgi_0742</name>
</gene>
<keyword evidence="5" id="KW-0670">Pyruvate</keyword>
<dbReference type="GO" id="GO:0006086">
    <property type="term" value="P:pyruvate decarboxylation to acetyl-CoA"/>
    <property type="evidence" value="ECO:0007669"/>
    <property type="project" value="TreeGrafter"/>
</dbReference>
<keyword evidence="2" id="KW-0560">Oxidoreductase</keyword>
<keyword evidence="6" id="KW-1185">Reference proteome</keyword>
<dbReference type="Pfam" id="PF00676">
    <property type="entry name" value="E1_dh"/>
    <property type="match status" value="1"/>
</dbReference>
<dbReference type="PANTHER" id="PTHR11516">
    <property type="entry name" value="PYRUVATE DEHYDROGENASE E1 COMPONENT, ALPHA SUBUNIT BACTERIAL AND ORGANELLAR"/>
    <property type="match status" value="1"/>
</dbReference>
<dbReference type="Gene3D" id="3.40.50.970">
    <property type="match status" value="1"/>
</dbReference>
<sequence>MDNNEQKKLLRMMLLIRRFEEKLVDLSKDPQKLGGMMIVCTGQEAVAAGVGAALAPEDVIISNHRSHGHLLAKDAEPDLLMAEIFGRRTGYNKGKSGTLHIAAPEVNALCTTTVVGGGIPIAVGTAFAAQYQQKDFVTVCFFGNGASDEGSFHEALNMASLWNLPVIFVCENNIYSGAQRLEEHTKVKDIADRASAYAMRGEMVDGNDALAVYEVVQKAREDCLAGAGPVLIECKTYRWGGHGTNDEQLYQPKDEIARWKEQCPIKKLKASLMQAGTLAEQEYQDMEYEIRLIVERAVQFAEASPWPDPAEALEDVYA</sequence>
<dbReference type="InterPro" id="IPR029061">
    <property type="entry name" value="THDP-binding"/>
</dbReference>
<dbReference type="PANTHER" id="PTHR11516:SF60">
    <property type="entry name" value="PYRUVATE DEHYDROGENASE E1 COMPONENT SUBUNIT ALPHA"/>
    <property type="match status" value="1"/>
</dbReference>
<evidence type="ECO:0000256" key="1">
    <source>
        <dbReference type="ARBA" id="ARBA00001964"/>
    </source>
</evidence>
<evidence type="ECO:0000256" key="3">
    <source>
        <dbReference type="ARBA" id="ARBA00023052"/>
    </source>
</evidence>
<dbReference type="InterPro" id="IPR001017">
    <property type="entry name" value="DH_E1"/>
</dbReference>
<evidence type="ECO:0000313" key="6">
    <source>
        <dbReference type="Proteomes" id="UP000013520"/>
    </source>
</evidence>
<dbReference type="GO" id="GO:0004739">
    <property type="term" value="F:pyruvate dehydrogenase (acetyl-transferring) activity"/>
    <property type="evidence" value="ECO:0007669"/>
    <property type="project" value="TreeGrafter"/>
</dbReference>
<dbReference type="InterPro" id="IPR050642">
    <property type="entry name" value="PDH_E1_Alpha_Subunit"/>
</dbReference>
<dbReference type="STRING" id="767817.Desgi_0742"/>
<dbReference type="SUPFAM" id="SSF52518">
    <property type="entry name" value="Thiamin diphosphate-binding fold (THDP-binding)"/>
    <property type="match status" value="1"/>
</dbReference>
<dbReference type="KEGG" id="dgi:Desgi_0742"/>
<evidence type="ECO:0000313" key="5">
    <source>
        <dbReference type="EMBL" id="AGL00297.1"/>
    </source>
</evidence>
<protein>
    <submittedName>
        <fullName evidence="5">Pyruvate/2-oxoglutarate dehydrogenase complex, dehydrogenase component alpha subunit</fullName>
    </submittedName>
</protein>
<comment type="cofactor">
    <cofactor evidence="1">
        <name>thiamine diphosphate</name>
        <dbReference type="ChEBI" id="CHEBI:58937"/>
    </cofactor>
</comment>
<evidence type="ECO:0000256" key="2">
    <source>
        <dbReference type="ARBA" id="ARBA00023002"/>
    </source>
</evidence>
<keyword evidence="3" id="KW-0786">Thiamine pyrophosphate</keyword>
<dbReference type="AlphaFoldDB" id="R4KF52"/>
<dbReference type="RefSeq" id="WP_006520945.1">
    <property type="nucleotide sequence ID" value="NC_021184.1"/>
</dbReference>
<dbReference type="CDD" id="cd02000">
    <property type="entry name" value="TPP_E1_PDC_ADC_BCADC"/>
    <property type="match status" value="1"/>
</dbReference>
<accession>R4KF52</accession>
<feature type="domain" description="Dehydrogenase E1 component" evidence="4">
    <location>
        <begin position="12"/>
        <end position="309"/>
    </location>
</feature>
<organism evidence="5 6">
    <name type="scientific">Desulfoscipio gibsoniae DSM 7213</name>
    <dbReference type="NCBI Taxonomy" id="767817"/>
    <lineage>
        <taxon>Bacteria</taxon>
        <taxon>Bacillati</taxon>
        <taxon>Bacillota</taxon>
        <taxon>Clostridia</taxon>
        <taxon>Eubacteriales</taxon>
        <taxon>Desulfallaceae</taxon>
        <taxon>Desulfoscipio</taxon>
    </lineage>
</organism>
<proteinExistence type="predicted"/>
<dbReference type="EMBL" id="CP003273">
    <property type="protein sequence ID" value="AGL00297.1"/>
    <property type="molecule type" value="Genomic_DNA"/>
</dbReference>
<reference evidence="5 6" key="1">
    <citation type="submission" date="2012-01" db="EMBL/GenBank/DDBJ databases">
        <title>Complete sequence of Desulfotomaculum gibsoniae DSM 7213.</title>
        <authorList>
            <consortium name="US DOE Joint Genome Institute"/>
            <person name="Lucas S."/>
            <person name="Han J."/>
            <person name="Lapidus A."/>
            <person name="Cheng J.-F."/>
            <person name="Goodwin L."/>
            <person name="Pitluck S."/>
            <person name="Peters L."/>
            <person name="Ovchinnikova G."/>
            <person name="Teshima H."/>
            <person name="Detter J.C."/>
            <person name="Han C."/>
            <person name="Tapia R."/>
            <person name="Land M."/>
            <person name="Hauser L."/>
            <person name="Kyrpides N."/>
            <person name="Ivanova N."/>
            <person name="Pagani I."/>
            <person name="Parshina S."/>
            <person name="Plugge C."/>
            <person name="Muyzer G."/>
            <person name="Kuever J."/>
            <person name="Ivanova A."/>
            <person name="Nazina T."/>
            <person name="Klenk H.-P."/>
            <person name="Brambilla E."/>
            <person name="Spring S."/>
            <person name="Stams A.F."/>
            <person name="Woyke T."/>
        </authorList>
    </citation>
    <scope>NUCLEOTIDE SEQUENCE [LARGE SCALE GENOMIC DNA]</scope>
    <source>
        <strain evidence="5 6">DSM 7213</strain>
    </source>
</reference>
<dbReference type="eggNOG" id="COG1071">
    <property type="taxonomic scope" value="Bacteria"/>
</dbReference>
<evidence type="ECO:0000259" key="4">
    <source>
        <dbReference type="Pfam" id="PF00676"/>
    </source>
</evidence>
<dbReference type="OrthoDB" id="9766715at2"/>